<gene>
    <name evidence="13" type="ORF">DXG03_003005</name>
</gene>
<evidence type="ECO:0008006" key="15">
    <source>
        <dbReference type="Google" id="ProtNLM"/>
    </source>
</evidence>
<keyword evidence="6" id="KW-0812">Transmembrane</keyword>
<keyword evidence="8" id="KW-1133">Transmembrane helix</keyword>
<comment type="subcellular location">
    <subcellularLocation>
        <location evidence="2">Membrane</location>
    </subcellularLocation>
</comment>
<reference evidence="13" key="1">
    <citation type="submission" date="2020-07" db="EMBL/GenBank/DDBJ databases">
        <authorList>
            <person name="Nieuwenhuis M."/>
            <person name="Van De Peppel L.J.J."/>
        </authorList>
    </citation>
    <scope>NUCLEOTIDE SEQUENCE</scope>
    <source>
        <strain evidence="13">AP01</strain>
        <tissue evidence="13">Mycelium</tissue>
    </source>
</reference>
<dbReference type="InterPro" id="IPR001128">
    <property type="entry name" value="Cyt_P450"/>
</dbReference>
<evidence type="ECO:0000256" key="1">
    <source>
        <dbReference type="ARBA" id="ARBA00001971"/>
    </source>
</evidence>
<keyword evidence="11" id="KW-0503">Monooxygenase</keyword>
<keyword evidence="9" id="KW-0560">Oxidoreductase</keyword>
<dbReference type="PANTHER" id="PTHR24305">
    <property type="entry name" value="CYTOCHROME P450"/>
    <property type="match status" value="1"/>
</dbReference>
<evidence type="ECO:0000256" key="7">
    <source>
        <dbReference type="ARBA" id="ARBA00022723"/>
    </source>
</evidence>
<organism evidence="13 14">
    <name type="scientific">Asterophora parasitica</name>
    <dbReference type="NCBI Taxonomy" id="117018"/>
    <lineage>
        <taxon>Eukaryota</taxon>
        <taxon>Fungi</taxon>
        <taxon>Dikarya</taxon>
        <taxon>Basidiomycota</taxon>
        <taxon>Agaricomycotina</taxon>
        <taxon>Agaricomycetes</taxon>
        <taxon>Agaricomycetidae</taxon>
        <taxon>Agaricales</taxon>
        <taxon>Tricholomatineae</taxon>
        <taxon>Lyophyllaceae</taxon>
        <taxon>Asterophora</taxon>
    </lineage>
</organism>
<dbReference type="AlphaFoldDB" id="A0A9P7KAX2"/>
<evidence type="ECO:0000256" key="5">
    <source>
        <dbReference type="ARBA" id="ARBA00022617"/>
    </source>
</evidence>
<dbReference type="GO" id="GO:0004497">
    <property type="term" value="F:monooxygenase activity"/>
    <property type="evidence" value="ECO:0007669"/>
    <property type="project" value="UniProtKB-KW"/>
</dbReference>
<dbReference type="OrthoDB" id="1470350at2759"/>
<dbReference type="Proteomes" id="UP000775547">
    <property type="component" value="Unassembled WGS sequence"/>
</dbReference>
<comment type="cofactor">
    <cofactor evidence="1">
        <name>heme</name>
        <dbReference type="ChEBI" id="CHEBI:30413"/>
    </cofactor>
</comment>
<evidence type="ECO:0000256" key="4">
    <source>
        <dbReference type="ARBA" id="ARBA00010617"/>
    </source>
</evidence>
<reference evidence="13" key="2">
    <citation type="submission" date="2021-10" db="EMBL/GenBank/DDBJ databases">
        <title>Phylogenomics reveals ancestral predisposition of the termite-cultivated fungus Termitomyces towards a domesticated lifestyle.</title>
        <authorList>
            <person name="Auxier B."/>
            <person name="Grum-Grzhimaylo A."/>
            <person name="Cardenas M.E."/>
            <person name="Lodge J.D."/>
            <person name="Laessoe T."/>
            <person name="Pedersen O."/>
            <person name="Smith M.E."/>
            <person name="Kuyper T.W."/>
            <person name="Franco-Molano E.A."/>
            <person name="Baroni T.J."/>
            <person name="Aanen D.K."/>
        </authorList>
    </citation>
    <scope>NUCLEOTIDE SEQUENCE</scope>
    <source>
        <strain evidence="13">AP01</strain>
        <tissue evidence="13">Mycelium</tissue>
    </source>
</reference>
<comment type="similarity">
    <text evidence="4">Belongs to the cytochrome P450 family.</text>
</comment>
<dbReference type="GO" id="GO:0005506">
    <property type="term" value="F:iron ion binding"/>
    <property type="evidence" value="ECO:0007669"/>
    <property type="project" value="InterPro"/>
</dbReference>
<comment type="pathway">
    <text evidence="3">Secondary metabolite biosynthesis; terpenoid biosynthesis.</text>
</comment>
<dbReference type="InterPro" id="IPR050121">
    <property type="entry name" value="Cytochrome_P450_monoxygenase"/>
</dbReference>
<dbReference type="SUPFAM" id="SSF48264">
    <property type="entry name" value="Cytochrome P450"/>
    <property type="match status" value="1"/>
</dbReference>
<name>A0A9P7KAX2_9AGAR</name>
<dbReference type="GO" id="GO:0016705">
    <property type="term" value="F:oxidoreductase activity, acting on paired donors, with incorporation or reduction of molecular oxygen"/>
    <property type="evidence" value="ECO:0007669"/>
    <property type="project" value="InterPro"/>
</dbReference>
<proteinExistence type="inferred from homology"/>
<accession>A0A9P7KAX2</accession>
<dbReference type="GO" id="GO:0020037">
    <property type="term" value="F:heme binding"/>
    <property type="evidence" value="ECO:0007669"/>
    <property type="project" value="InterPro"/>
</dbReference>
<evidence type="ECO:0000256" key="9">
    <source>
        <dbReference type="ARBA" id="ARBA00023002"/>
    </source>
</evidence>
<dbReference type="Pfam" id="PF00067">
    <property type="entry name" value="p450"/>
    <property type="match status" value="1"/>
</dbReference>
<evidence type="ECO:0000256" key="10">
    <source>
        <dbReference type="ARBA" id="ARBA00023004"/>
    </source>
</evidence>
<evidence type="ECO:0000256" key="11">
    <source>
        <dbReference type="ARBA" id="ARBA00023033"/>
    </source>
</evidence>
<dbReference type="InterPro" id="IPR036396">
    <property type="entry name" value="Cyt_P450_sf"/>
</dbReference>
<dbReference type="EMBL" id="JABCKV010000195">
    <property type="protein sequence ID" value="KAG5642330.1"/>
    <property type="molecule type" value="Genomic_DNA"/>
</dbReference>
<keyword evidence="10" id="KW-0408">Iron</keyword>
<evidence type="ECO:0000256" key="8">
    <source>
        <dbReference type="ARBA" id="ARBA00022989"/>
    </source>
</evidence>
<evidence type="ECO:0000313" key="13">
    <source>
        <dbReference type="EMBL" id="KAG5642330.1"/>
    </source>
</evidence>
<evidence type="ECO:0000313" key="14">
    <source>
        <dbReference type="Proteomes" id="UP000775547"/>
    </source>
</evidence>
<dbReference type="PANTHER" id="PTHR24305:SF166">
    <property type="entry name" value="CYTOCHROME P450 12A4, MITOCHONDRIAL-RELATED"/>
    <property type="match status" value="1"/>
</dbReference>
<evidence type="ECO:0000256" key="12">
    <source>
        <dbReference type="ARBA" id="ARBA00023136"/>
    </source>
</evidence>
<keyword evidence="5" id="KW-0349">Heme</keyword>
<evidence type="ECO:0000256" key="3">
    <source>
        <dbReference type="ARBA" id="ARBA00004721"/>
    </source>
</evidence>
<sequence>MGVFTQLLGSLGGTLAAYGVYRLLKLVFMELTSPLRNLPGPKNPSIIWGNLKEMREEMTIEDALLNRWVEAHGTTFKYHGILGMSRLHTLDPTALNHILMKTDIYQKADATRYILSSIVGAGVLVVEGDKHKQQRKVMNPAFSPSQIRELTQIFVAKSIQLRDVLVADNASQGGISRVEVMSWLSKATLDIIGLAGFNYEFDSLNPSGEENELSAAFASLFASSTKPSIIPMLRAWFPFFRFLRDEKDGEAKQSSQTMARIGNQLLRESKASIHDKSEWKSRDLLSLLVKSNMATDLPENKRMSDQDVLDRESTGTSWALYALSVNKGVQDKLRQELLSVDTENPTMDELNALPYLDMVVREILRLHSPVASTLREAMQDDIIPLSNPWTDSKGVVHDTIRVRKGQAVRIPILGINHSSAFWGTDAQTFRYVSVL</sequence>
<dbReference type="GO" id="GO:0016020">
    <property type="term" value="C:membrane"/>
    <property type="evidence" value="ECO:0007669"/>
    <property type="project" value="UniProtKB-SubCell"/>
</dbReference>
<comment type="caution">
    <text evidence="13">The sequence shown here is derived from an EMBL/GenBank/DDBJ whole genome shotgun (WGS) entry which is preliminary data.</text>
</comment>
<keyword evidence="7" id="KW-0479">Metal-binding</keyword>
<protein>
    <recommendedName>
        <fullName evidence="15">Cytochrome P450</fullName>
    </recommendedName>
</protein>
<evidence type="ECO:0000256" key="6">
    <source>
        <dbReference type="ARBA" id="ARBA00022692"/>
    </source>
</evidence>
<dbReference type="Gene3D" id="1.10.630.10">
    <property type="entry name" value="Cytochrome P450"/>
    <property type="match status" value="1"/>
</dbReference>
<keyword evidence="14" id="KW-1185">Reference proteome</keyword>
<evidence type="ECO:0000256" key="2">
    <source>
        <dbReference type="ARBA" id="ARBA00004370"/>
    </source>
</evidence>
<keyword evidence="12" id="KW-0472">Membrane</keyword>